<dbReference type="Gene3D" id="3.40.1710.10">
    <property type="entry name" value="abc type-2 transporter like domain"/>
    <property type="match status" value="1"/>
</dbReference>
<feature type="transmembrane region" description="Helical" evidence="8">
    <location>
        <begin position="252"/>
        <end position="274"/>
    </location>
</feature>
<dbReference type="STRING" id="897.B2D07_03615"/>
<dbReference type="Pfam" id="PF12698">
    <property type="entry name" value="ABC2_membrane_3"/>
    <property type="match status" value="1"/>
</dbReference>
<dbReference type="InterPro" id="IPR051449">
    <property type="entry name" value="ABC-2_transporter_component"/>
</dbReference>
<organism evidence="10 11">
    <name type="scientific">Desulfococcus multivorans DSM 2059</name>
    <dbReference type="NCBI Taxonomy" id="1121405"/>
    <lineage>
        <taxon>Bacteria</taxon>
        <taxon>Pseudomonadati</taxon>
        <taxon>Thermodesulfobacteriota</taxon>
        <taxon>Desulfobacteria</taxon>
        <taxon>Desulfobacterales</taxon>
        <taxon>Desulfococcaceae</taxon>
        <taxon>Desulfococcus</taxon>
    </lineage>
</organism>
<evidence type="ECO:0000256" key="2">
    <source>
        <dbReference type="ARBA" id="ARBA00007783"/>
    </source>
</evidence>
<sequence length="369" mass="40789">MIHRIAALIVKEFLALFRDKRSRLTVVVPPIIQLFVFSYAATYDLEKVPYAVYNEDPGAFSRALTARLEGSPHFRKVAVITREAEIAPLVDARQALLVIHVDRRFSRDILKGRSGKIQVILDGRNSNTAMIALNYIRTVVTAYGDELVRTAGIRAFPAVLETRTWYNPNLESRWFIVPGILGIITLLVTLITTALSVAREREQGTFDQLLVTPLRPVEILIGKSIPGCVIGLAEGTVCLLAAALWFKVPLRGNLLMLYGGLGLFLLSAVGVGLLISSLSVTQQQGLLGVFLFMVPAVILSGFTTPIGNMPVPVQHLTRLNPVRYFMVVLRGVFLEDAPPSVFFAQFWPMALIALATLSLAGWLFRHRID</sequence>
<evidence type="ECO:0000256" key="1">
    <source>
        <dbReference type="ARBA" id="ARBA00004651"/>
    </source>
</evidence>
<dbReference type="RefSeq" id="WP_020877393.1">
    <property type="nucleotide sequence ID" value="NZ_ATHJ01000090.1"/>
</dbReference>
<dbReference type="PROSITE" id="PS51012">
    <property type="entry name" value="ABC_TM2"/>
    <property type="match status" value="1"/>
</dbReference>
<comment type="subcellular location">
    <subcellularLocation>
        <location evidence="1">Cell membrane</location>
        <topology evidence="1">Multi-pass membrane protein</topology>
    </subcellularLocation>
</comment>
<comment type="caution">
    <text evidence="10">The sequence shown here is derived from an EMBL/GenBank/DDBJ whole genome shotgun (WGS) entry which is preliminary data.</text>
</comment>
<name>S7UYI0_DESML</name>
<evidence type="ECO:0000256" key="8">
    <source>
        <dbReference type="SAM" id="Phobius"/>
    </source>
</evidence>
<reference evidence="10 11" key="1">
    <citation type="journal article" date="2013" name="Genome Announc.">
        <title>Draft genome sequences for three mercury-methylating, sulfate-reducing bacteria.</title>
        <authorList>
            <person name="Brown S.D."/>
            <person name="Hurt R.A.Jr."/>
            <person name="Gilmour C.C."/>
            <person name="Elias D.A."/>
        </authorList>
    </citation>
    <scope>NUCLEOTIDE SEQUENCE [LARGE SCALE GENOMIC DNA]</scope>
    <source>
        <strain evidence="10 11">DSM 2059</strain>
    </source>
</reference>
<evidence type="ECO:0000313" key="10">
    <source>
        <dbReference type="EMBL" id="EPR39294.1"/>
    </source>
</evidence>
<dbReference type="Proteomes" id="UP000014977">
    <property type="component" value="Unassembled WGS sequence"/>
</dbReference>
<keyword evidence="4" id="KW-1003">Cell membrane</keyword>
<evidence type="ECO:0000256" key="3">
    <source>
        <dbReference type="ARBA" id="ARBA00022448"/>
    </source>
</evidence>
<dbReference type="PANTHER" id="PTHR30294:SF44">
    <property type="entry name" value="MULTIDRUG ABC TRANSPORTER PERMEASE YBHR-RELATED"/>
    <property type="match status" value="1"/>
</dbReference>
<dbReference type="PATRIC" id="fig|1121405.3.peg.2286"/>
<dbReference type="EMBL" id="ATHJ01000090">
    <property type="protein sequence ID" value="EPR39294.1"/>
    <property type="molecule type" value="Genomic_DNA"/>
</dbReference>
<keyword evidence="11" id="KW-1185">Reference proteome</keyword>
<dbReference type="GO" id="GO:0005886">
    <property type="term" value="C:plasma membrane"/>
    <property type="evidence" value="ECO:0007669"/>
    <property type="project" value="UniProtKB-SubCell"/>
</dbReference>
<keyword evidence="3" id="KW-0813">Transport</keyword>
<feature type="transmembrane region" description="Helical" evidence="8">
    <location>
        <begin position="286"/>
        <end position="306"/>
    </location>
</feature>
<evidence type="ECO:0000256" key="5">
    <source>
        <dbReference type="ARBA" id="ARBA00022692"/>
    </source>
</evidence>
<evidence type="ECO:0000313" key="11">
    <source>
        <dbReference type="Proteomes" id="UP000014977"/>
    </source>
</evidence>
<gene>
    <name evidence="10" type="ORF">dsmv_2636</name>
</gene>
<feature type="transmembrane region" description="Helical" evidence="8">
    <location>
        <begin position="219"/>
        <end position="246"/>
    </location>
</feature>
<evidence type="ECO:0000259" key="9">
    <source>
        <dbReference type="PROSITE" id="PS51012"/>
    </source>
</evidence>
<dbReference type="eggNOG" id="COG0842">
    <property type="taxonomic scope" value="Bacteria"/>
</dbReference>
<dbReference type="PANTHER" id="PTHR30294">
    <property type="entry name" value="MEMBRANE COMPONENT OF ABC TRANSPORTER YHHJ-RELATED"/>
    <property type="match status" value="1"/>
</dbReference>
<feature type="transmembrane region" description="Helical" evidence="8">
    <location>
        <begin position="174"/>
        <end position="198"/>
    </location>
</feature>
<keyword evidence="7 8" id="KW-0472">Membrane</keyword>
<proteinExistence type="inferred from homology"/>
<feature type="transmembrane region" description="Helical" evidence="8">
    <location>
        <begin position="21"/>
        <end position="41"/>
    </location>
</feature>
<keyword evidence="5 8" id="KW-0812">Transmembrane</keyword>
<comment type="similarity">
    <text evidence="2">Belongs to the ABC-2 integral membrane protein family.</text>
</comment>
<dbReference type="InterPro" id="IPR047817">
    <property type="entry name" value="ABC2_TM_bact-type"/>
</dbReference>
<protein>
    <submittedName>
        <fullName evidence="10">ABC transporter</fullName>
    </submittedName>
</protein>
<evidence type="ECO:0000256" key="6">
    <source>
        <dbReference type="ARBA" id="ARBA00022989"/>
    </source>
</evidence>
<dbReference type="InterPro" id="IPR013525">
    <property type="entry name" value="ABC2_TM"/>
</dbReference>
<dbReference type="GO" id="GO:0140359">
    <property type="term" value="F:ABC-type transporter activity"/>
    <property type="evidence" value="ECO:0007669"/>
    <property type="project" value="InterPro"/>
</dbReference>
<accession>S7UYI0</accession>
<dbReference type="AlphaFoldDB" id="S7UYI0"/>
<evidence type="ECO:0000256" key="7">
    <source>
        <dbReference type="ARBA" id="ARBA00023136"/>
    </source>
</evidence>
<keyword evidence="6 8" id="KW-1133">Transmembrane helix</keyword>
<feature type="domain" description="ABC transmembrane type-2" evidence="9">
    <location>
        <begin position="133"/>
        <end position="367"/>
    </location>
</feature>
<dbReference type="OrthoDB" id="9808686at2"/>
<feature type="transmembrane region" description="Helical" evidence="8">
    <location>
        <begin position="342"/>
        <end position="364"/>
    </location>
</feature>
<evidence type="ECO:0000256" key="4">
    <source>
        <dbReference type="ARBA" id="ARBA00022475"/>
    </source>
</evidence>